<sequence>MKETWYFVDSGYCTPSFNMALDEALLNWHSQGIIPPILRFYGWKPAGISVGYFQKVKGKIDVDGARQHGIELVRRQTGGRAVLHDQELTYSVLVSEDHEAMPASVKEAYLVISRGLLEGFKELGIEAEFAVPEEKLQTTDSAVCFEEPSWYELIVAGKKAAGSAQTRKKGVILQHGSIPLNVDKGKLFDLFVYPNERVKERAKRTFGDKAVAINDVSKHPIRFEEAKQAFKTGFERGLQIQLEPFTLTEEQLSEVHALESKYKSEAWNFSR</sequence>
<keyword evidence="3" id="KW-1185">Reference proteome</keyword>
<reference evidence="3" key="1">
    <citation type="submission" date="2016-10" db="EMBL/GenBank/DDBJ databases">
        <authorList>
            <person name="Varghese N."/>
            <person name="Submissions S."/>
        </authorList>
    </citation>
    <scope>NUCLEOTIDE SEQUENCE [LARGE SCALE GENOMIC DNA]</scope>
    <source>
        <strain evidence="3">CGMCC 1.6199</strain>
    </source>
</reference>
<name>A0A1G9RZ80_9BACI</name>
<evidence type="ECO:0000313" key="2">
    <source>
        <dbReference type="EMBL" id="SDM28533.1"/>
    </source>
</evidence>
<dbReference type="GO" id="GO:0016740">
    <property type="term" value="F:transferase activity"/>
    <property type="evidence" value="ECO:0007669"/>
    <property type="project" value="UniProtKB-ARBA"/>
</dbReference>
<dbReference type="InterPro" id="IPR050664">
    <property type="entry name" value="Octanoyltrans_LipM/LipL"/>
</dbReference>
<dbReference type="InterPro" id="IPR045864">
    <property type="entry name" value="aa-tRNA-synth_II/BPL/LPL"/>
</dbReference>
<dbReference type="EMBL" id="FNHF01000002">
    <property type="protein sequence ID" value="SDM28533.1"/>
    <property type="molecule type" value="Genomic_DNA"/>
</dbReference>
<dbReference type="PANTHER" id="PTHR43679:SF2">
    <property type="entry name" value="OCTANOYL-[GCVH]:PROTEIN N-OCTANOYLTRANSFERASE"/>
    <property type="match status" value="1"/>
</dbReference>
<proteinExistence type="predicted"/>
<gene>
    <name evidence="2" type="ORF">SAMN05216244_2212</name>
</gene>
<dbReference type="CDD" id="cd16443">
    <property type="entry name" value="LplA"/>
    <property type="match status" value="1"/>
</dbReference>
<dbReference type="Gene3D" id="3.30.930.10">
    <property type="entry name" value="Bira Bifunctional Protein, Domain 2"/>
    <property type="match status" value="1"/>
</dbReference>
<accession>A0A1G9RZ80</accession>
<dbReference type="InterPro" id="IPR004143">
    <property type="entry name" value="BPL_LPL_catalytic"/>
</dbReference>
<organism evidence="2 3">
    <name type="scientific">Sediminibacillus halophilus</name>
    <dbReference type="NCBI Taxonomy" id="482461"/>
    <lineage>
        <taxon>Bacteria</taxon>
        <taxon>Bacillati</taxon>
        <taxon>Bacillota</taxon>
        <taxon>Bacilli</taxon>
        <taxon>Bacillales</taxon>
        <taxon>Bacillaceae</taxon>
        <taxon>Sediminibacillus</taxon>
    </lineage>
</organism>
<dbReference type="Pfam" id="PF21948">
    <property type="entry name" value="LplA-B_cat"/>
    <property type="match status" value="1"/>
</dbReference>
<dbReference type="GO" id="GO:0140096">
    <property type="term" value="F:catalytic activity, acting on a protein"/>
    <property type="evidence" value="ECO:0007669"/>
    <property type="project" value="UniProtKB-ARBA"/>
</dbReference>
<protein>
    <submittedName>
        <fullName evidence="2">Lipoate-protein ligase A</fullName>
    </submittedName>
</protein>
<dbReference type="PANTHER" id="PTHR43679">
    <property type="entry name" value="OCTANOYLTRANSFERASE LIPM-RELATED"/>
    <property type="match status" value="1"/>
</dbReference>
<dbReference type="PROSITE" id="PS51733">
    <property type="entry name" value="BPL_LPL_CATALYTIC"/>
    <property type="match status" value="1"/>
</dbReference>
<dbReference type="Proteomes" id="UP000182347">
    <property type="component" value="Unassembled WGS sequence"/>
</dbReference>
<dbReference type="STRING" id="482461.SAMN05216244_2212"/>
<feature type="domain" description="BPL/LPL catalytic" evidence="1">
    <location>
        <begin position="32"/>
        <end position="242"/>
    </location>
</feature>
<dbReference type="GO" id="GO:0016874">
    <property type="term" value="F:ligase activity"/>
    <property type="evidence" value="ECO:0007669"/>
    <property type="project" value="UniProtKB-KW"/>
</dbReference>
<dbReference type="GO" id="GO:0009249">
    <property type="term" value="P:protein lipoylation"/>
    <property type="evidence" value="ECO:0007669"/>
    <property type="project" value="UniProtKB-ARBA"/>
</dbReference>
<keyword evidence="2" id="KW-0436">Ligase</keyword>
<evidence type="ECO:0000259" key="1">
    <source>
        <dbReference type="PROSITE" id="PS51733"/>
    </source>
</evidence>
<dbReference type="SUPFAM" id="SSF55681">
    <property type="entry name" value="Class II aaRS and biotin synthetases"/>
    <property type="match status" value="1"/>
</dbReference>
<dbReference type="AlphaFoldDB" id="A0A1G9RZ80"/>
<evidence type="ECO:0000313" key="3">
    <source>
        <dbReference type="Proteomes" id="UP000182347"/>
    </source>
</evidence>